<organism evidence="1 2">
    <name type="scientific">Spirosoma radiotolerans</name>
    <dbReference type="NCBI Taxonomy" id="1379870"/>
    <lineage>
        <taxon>Bacteria</taxon>
        <taxon>Pseudomonadati</taxon>
        <taxon>Bacteroidota</taxon>
        <taxon>Cytophagia</taxon>
        <taxon>Cytophagales</taxon>
        <taxon>Cytophagaceae</taxon>
        <taxon>Spirosoma</taxon>
    </lineage>
</organism>
<dbReference type="PATRIC" id="fig|1379870.5.peg.831"/>
<dbReference type="KEGG" id="srd:SD10_03820"/>
<evidence type="ECO:0000313" key="1">
    <source>
        <dbReference type="EMBL" id="AKD54165.1"/>
    </source>
</evidence>
<reference evidence="1 2" key="1">
    <citation type="journal article" date="2014" name="Curr. Microbiol.">
        <title>Spirosoma radiotolerans sp. nov., a gamma-radiation-resistant bacterium isolated from gamma ray-irradiated soil.</title>
        <authorList>
            <person name="Lee J.J."/>
            <person name="Srinivasan S."/>
            <person name="Lim S."/>
            <person name="Joe M."/>
            <person name="Im S."/>
            <person name="Bae S.I."/>
            <person name="Park K.R."/>
            <person name="Han J.H."/>
            <person name="Park S.H."/>
            <person name="Joo B.M."/>
            <person name="Park S.J."/>
            <person name="Kim M.K."/>
        </authorList>
    </citation>
    <scope>NUCLEOTIDE SEQUENCE [LARGE SCALE GENOMIC DNA]</scope>
    <source>
        <strain evidence="1 2">DG5A</strain>
    </source>
</reference>
<protein>
    <submittedName>
        <fullName evidence="1">Uncharacterized protein</fullName>
    </submittedName>
</protein>
<name>A0A0E3ZU21_9BACT</name>
<dbReference type="RefSeq" id="WP_046375763.1">
    <property type="nucleotide sequence ID" value="NZ_CP010429.1"/>
</dbReference>
<dbReference type="EMBL" id="CP010429">
    <property type="protein sequence ID" value="AKD54165.1"/>
    <property type="molecule type" value="Genomic_DNA"/>
</dbReference>
<accession>A0A0E3ZU21</accession>
<dbReference type="AlphaFoldDB" id="A0A0E3ZU21"/>
<dbReference type="Proteomes" id="UP000033054">
    <property type="component" value="Chromosome"/>
</dbReference>
<dbReference type="HOGENOM" id="CLU_1488169_0_0_10"/>
<proteinExistence type="predicted"/>
<keyword evidence="2" id="KW-1185">Reference proteome</keyword>
<dbReference type="OrthoDB" id="981624at2"/>
<evidence type="ECO:0000313" key="2">
    <source>
        <dbReference type="Proteomes" id="UP000033054"/>
    </source>
</evidence>
<sequence>MHAYKDLPKKFNIKKIETQYYIECNDIHPILFKLFLYALVWRASISSLSEYLSFNLNKPDEERIRQFLDLNLTITKTSLFEALNNIIDVLLYHSCLIKPKEKSTSSRGIFSIFSMSDTAHLLMLIDFVIFFYTDEKSIGYVLERFSNKQNEKVIVTLGETAAWLDLNRLYLSKMLNVGNAS</sequence>
<gene>
    <name evidence="1" type="ORF">SD10_03820</name>
</gene>